<organism evidence="8 9">
    <name type="scientific">Ridgeia piscesae</name>
    <name type="common">Tubeworm</name>
    <dbReference type="NCBI Taxonomy" id="27915"/>
    <lineage>
        <taxon>Eukaryota</taxon>
        <taxon>Metazoa</taxon>
        <taxon>Spiralia</taxon>
        <taxon>Lophotrochozoa</taxon>
        <taxon>Annelida</taxon>
        <taxon>Polychaeta</taxon>
        <taxon>Sedentaria</taxon>
        <taxon>Canalipalpata</taxon>
        <taxon>Sabellida</taxon>
        <taxon>Siboglinidae</taxon>
        <taxon>Ridgeia</taxon>
    </lineage>
</organism>
<keyword evidence="6" id="KW-0812">Transmembrane</keyword>
<feature type="domain" description="EGF-like" evidence="7">
    <location>
        <begin position="82"/>
        <end position="118"/>
    </location>
</feature>
<dbReference type="SUPFAM" id="SSF57196">
    <property type="entry name" value="EGF/Laminin"/>
    <property type="match status" value="1"/>
</dbReference>
<dbReference type="SMART" id="SM00179">
    <property type="entry name" value="EGF_CA"/>
    <property type="match status" value="2"/>
</dbReference>
<dbReference type="EMBL" id="JAODUO010000589">
    <property type="protein sequence ID" value="KAK2177601.1"/>
    <property type="molecule type" value="Genomic_DNA"/>
</dbReference>
<keyword evidence="6" id="KW-0472">Membrane</keyword>
<evidence type="ECO:0000256" key="3">
    <source>
        <dbReference type="ARBA" id="ARBA00022737"/>
    </source>
</evidence>
<name>A0AAD9KUA5_RIDPI</name>
<evidence type="ECO:0000256" key="1">
    <source>
        <dbReference type="ARBA" id="ARBA00022536"/>
    </source>
</evidence>
<evidence type="ECO:0000256" key="5">
    <source>
        <dbReference type="PROSITE-ProRule" id="PRU00076"/>
    </source>
</evidence>
<dbReference type="SMART" id="SM00181">
    <property type="entry name" value="EGF"/>
    <property type="match status" value="2"/>
</dbReference>
<evidence type="ECO:0000259" key="7">
    <source>
        <dbReference type="PROSITE" id="PS50026"/>
    </source>
</evidence>
<dbReference type="InterPro" id="IPR013032">
    <property type="entry name" value="EGF-like_CS"/>
</dbReference>
<dbReference type="Proteomes" id="UP001209878">
    <property type="component" value="Unassembled WGS sequence"/>
</dbReference>
<dbReference type="Gene3D" id="2.10.25.10">
    <property type="entry name" value="Laminin"/>
    <property type="match status" value="2"/>
</dbReference>
<dbReference type="Pfam" id="PF12661">
    <property type="entry name" value="hEGF"/>
    <property type="match status" value="2"/>
</dbReference>
<feature type="transmembrane region" description="Helical" evidence="6">
    <location>
        <begin position="202"/>
        <end position="221"/>
    </location>
</feature>
<keyword evidence="9" id="KW-1185">Reference proteome</keyword>
<dbReference type="PROSITE" id="PS00022">
    <property type="entry name" value="EGF_1"/>
    <property type="match status" value="1"/>
</dbReference>
<dbReference type="AlphaFoldDB" id="A0AAD9KUA5"/>
<dbReference type="PANTHER" id="PTHR24044:SF420">
    <property type="entry name" value="DELTA AND NOTCH-LIKE EPIDERMAL GROWTH FACTOR-RELATED RECEPTOR ISOFORM X1"/>
    <property type="match status" value="1"/>
</dbReference>
<accession>A0AAD9KUA5</accession>
<feature type="transmembrane region" description="Helical" evidence="6">
    <location>
        <begin position="268"/>
        <end position="286"/>
    </location>
</feature>
<reference evidence="8" key="1">
    <citation type="journal article" date="2023" name="Mol. Biol. Evol.">
        <title>Third-Generation Sequencing Reveals the Adaptive Role of the Epigenome in Three Deep-Sea Polychaetes.</title>
        <authorList>
            <person name="Perez M."/>
            <person name="Aroh O."/>
            <person name="Sun Y."/>
            <person name="Lan Y."/>
            <person name="Juniper S.K."/>
            <person name="Young C.R."/>
            <person name="Angers B."/>
            <person name="Qian P.Y."/>
        </authorList>
    </citation>
    <scope>NUCLEOTIDE SEQUENCE</scope>
    <source>
        <strain evidence="8">R07B-5</strain>
    </source>
</reference>
<dbReference type="FunFam" id="2.10.25.10:FF:000066">
    <property type="entry name" value="FAT atypical cadherin 4"/>
    <property type="match status" value="1"/>
</dbReference>
<comment type="caution">
    <text evidence="5">Lacks conserved residue(s) required for the propagation of feature annotation.</text>
</comment>
<evidence type="ECO:0000256" key="4">
    <source>
        <dbReference type="ARBA" id="ARBA00023157"/>
    </source>
</evidence>
<keyword evidence="1 5" id="KW-0245">EGF-like domain</keyword>
<dbReference type="CDD" id="cd00054">
    <property type="entry name" value="EGF_CA"/>
    <property type="match status" value="2"/>
</dbReference>
<gene>
    <name evidence="8" type="ORF">NP493_590g03082</name>
</gene>
<dbReference type="InterPro" id="IPR000742">
    <property type="entry name" value="EGF"/>
</dbReference>
<dbReference type="PROSITE" id="PS00010">
    <property type="entry name" value="ASX_HYDROXYL"/>
    <property type="match status" value="1"/>
</dbReference>
<dbReference type="GO" id="GO:0005509">
    <property type="term" value="F:calcium ion binding"/>
    <property type="evidence" value="ECO:0007669"/>
    <property type="project" value="InterPro"/>
</dbReference>
<keyword evidence="2" id="KW-0732">Signal</keyword>
<dbReference type="InterPro" id="IPR050906">
    <property type="entry name" value="Notch_signaling"/>
</dbReference>
<dbReference type="PROSITE" id="PS01186">
    <property type="entry name" value="EGF_2"/>
    <property type="match status" value="1"/>
</dbReference>
<keyword evidence="4 5" id="KW-1015">Disulfide bond</keyword>
<keyword evidence="3" id="KW-0677">Repeat</keyword>
<dbReference type="PANTHER" id="PTHR24044">
    <property type="entry name" value="NOTCH LIGAND FAMILY MEMBER"/>
    <property type="match status" value="1"/>
</dbReference>
<dbReference type="InterPro" id="IPR000152">
    <property type="entry name" value="EGF-type_Asp/Asn_hydroxyl_site"/>
</dbReference>
<proteinExistence type="predicted"/>
<evidence type="ECO:0000256" key="6">
    <source>
        <dbReference type="SAM" id="Phobius"/>
    </source>
</evidence>
<keyword evidence="6" id="KW-1133">Transmembrane helix</keyword>
<comment type="caution">
    <text evidence="8">The sequence shown here is derived from an EMBL/GenBank/DDBJ whole genome shotgun (WGS) entry which is preliminary data.</text>
</comment>
<protein>
    <recommendedName>
        <fullName evidence="7">EGF-like domain-containing protein</fullName>
    </recommendedName>
</protein>
<feature type="transmembrane region" description="Helical" evidence="6">
    <location>
        <begin position="241"/>
        <end position="261"/>
    </location>
</feature>
<sequence length="287" mass="31404">MYIYTHTSVTHITPLTYHSNVCTLIANTSTLPIWTGPKYCEVHSPCQNGGTCVNLAGGSYVCVCPKCNCSTAEPFGDCEVDVRTLCADVTCVNGGSCEDTRSGFKCHCTAGYTGDKCQQGQLSLLLLTSSCVCPSRSCCVLCLRNGIVWLFLSDLRVAVLDNAAYIYTCQRCRVSILVNVVVCLYLSTLSCVYTCQRCRVSILVNVVVCLYLLTLHISIFVNDVMDIFLSKLHLSILVNVTYISLYVSCRVSVLFTVTCIYTCQRCVYLCLSSTLCVSTLVNVVAVI</sequence>
<evidence type="ECO:0000313" key="8">
    <source>
        <dbReference type="EMBL" id="KAK2177601.1"/>
    </source>
</evidence>
<feature type="domain" description="EGF-like" evidence="7">
    <location>
        <begin position="36"/>
        <end position="68"/>
    </location>
</feature>
<feature type="transmembrane region" description="Helical" evidence="6">
    <location>
        <begin position="176"/>
        <end position="195"/>
    </location>
</feature>
<evidence type="ECO:0000313" key="9">
    <source>
        <dbReference type="Proteomes" id="UP001209878"/>
    </source>
</evidence>
<feature type="disulfide bond" evidence="5">
    <location>
        <begin position="108"/>
        <end position="117"/>
    </location>
</feature>
<dbReference type="GO" id="GO:0005112">
    <property type="term" value="F:Notch binding"/>
    <property type="evidence" value="ECO:0007669"/>
    <property type="project" value="TreeGrafter"/>
</dbReference>
<dbReference type="PROSITE" id="PS50026">
    <property type="entry name" value="EGF_3"/>
    <property type="match status" value="2"/>
</dbReference>
<dbReference type="InterPro" id="IPR001881">
    <property type="entry name" value="EGF-like_Ca-bd_dom"/>
</dbReference>
<evidence type="ECO:0000256" key="2">
    <source>
        <dbReference type="ARBA" id="ARBA00022729"/>
    </source>
</evidence>